<sequence length="179" mass="19956">MSKVLFLTICIVVLFLLNAGMLVYLFRLRTYQHELRGQNAAVFIIDRLHLDAHQQEEFATLRQQHQAVTRRAHDEDRHLHDEYFTLLKTAHPDKAKADSIASLIAAQRAVIEKATFDHFEKLRNLCNDEQKQLFDNTIDEIARRMAPAPGGPGGPDGPPDGPGGPPGAPAGMPPPPPRQ</sequence>
<keyword evidence="2" id="KW-1133">Transmembrane helix</keyword>
<feature type="compositionally biased region" description="Pro residues" evidence="1">
    <location>
        <begin position="149"/>
        <end position="179"/>
    </location>
</feature>
<dbReference type="EMBL" id="LVYD01000102">
    <property type="protein sequence ID" value="OQP58081.1"/>
    <property type="molecule type" value="Genomic_DNA"/>
</dbReference>
<keyword evidence="2" id="KW-0812">Transmembrane</keyword>
<evidence type="ECO:0000313" key="4">
    <source>
        <dbReference type="Proteomes" id="UP000192796"/>
    </source>
</evidence>
<organism evidence="3 4">
    <name type="scientific">Niastella vici</name>
    <dbReference type="NCBI Taxonomy" id="1703345"/>
    <lineage>
        <taxon>Bacteria</taxon>
        <taxon>Pseudomonadati</taxon>
        <taxon>Bacteroidota</taxon>
        <taxon>Chitinophagia</taxon>
        <taxon>Chitinophagales</taxon>
        <taxon>Chitinophagaceae</taxon>
        <taxon>Niastella</taxon>
    </lineage>
</organism>
<feature type="transmembrane region" description="Helical" evidence="2">
    <location>
        <begin position="6"/>
        <end position="26"/>
    </location>
</feature>
<evidence type="ECO:0008006" key="5">
    <source>
        <dbReference type="Google" id="ProtNLM"/>
    </source>
</evidence>
<reference evidence="3 4" key="1">
    <citation type="submission" date="2016-03" db="EMBL/GenBank/DDBJ databases">
        <title>Niastella vici sp. nov., isolated from farmland soil.</title>
        <authorList>
            <person name="Chen L."/>
            <person name="Wang D."/>
            <person name="Yang S."/>
            <person name="Wang G."/>
        </authorList>
    </citation>
    <scope>NUCLEOTIDE SEQUENCE [LARGE SCALE GENOMIC DNA]</scope>
    <source>
        <strain evidence="3 4">DJ57</strain>
    </source>
</reference>
<keyword evidence="2" id="KW-0472">Membrane</keyword>
<dbReference type="OrthoDB" id="595025at2"/>
<accession>A0A1V9FIG0</accession>
<dbReference type="Proteomes" id="UP000192796">
    <property type="component" value="Unassembled WGS sequence"/>
</dbReference>
<dbReference type="AlphaFoldDB" id="A0A1V9FIG0"/>
<dbReference type="STRING" id="1703345.A3860_07065"/>
<keyword evidence="4" id="KW-1185">Reference proteome</keyword>
<comment type="caution">
    <text evidence="3">The sequence shown here is derived from an EMBL/GenBank/DDBJ whole genome shotgun (WGS) entry which is preliminary data.</text>
</comment>
<dbReference type="Gene3D" id="1.20.120.1490">
    <property type="match status" value="1"/>
</dbReference>
<evidence type="ECO:0000256" key="2">
    <source>
        <dbReference type="SAM" id="Phobius"/>
    </source>
</evidence>
<evidence type="ECO:0000256" key="1">
    <source>
        <dbReference type="SAM" id="MobiDB-lite"/>
    </source>
</evidence>
<proteinExistence type="predicted"/>
<protein>
    <recommendedName>
        <fullName evidence="5">Periplasmic heavy metal sensor</fullName>
    </recommendedName>
</protein>
<dbReference type="RefSeq" id="WP_081155224.1">
    <property type="nucleotide sequence ID" value="NZ_LVYD01000102.1"/>
</dbReference>
<evidence type="ECO:0000313" key="3">
    <source>
        <dbReference type="EMBL" id="OQP58081.1"/>
    </source>
</evidence>
<feature type="region of interest" description="Disordered" evidence="1">
    <location>
        <begin position="140"/>
        <end position="179"/>
    </location>
</feature>
<name>A0A1V9FIG0_9BACT</name>
<gene>
    <name evidence="3" type="ORF">A3860_07065</name>
</gene>